<evidence type="ECO:0000256" key="1">
    <source>
        <dbReference type="SAM" id="MobiDB-lite"/>
    </source>
</evidence>
<feature type="domain" description="Retrotransposon gag" evidence="2">
    <location>
        <begin position="2"/>
        <end position="49"/>
    </location>
</feature>
<dbReference type="EMBL" id="KV002719">
    <property type="protein sequence ID" value="KZV37514.1"/>
    <property type="molecule type" value="Genomic_DNA"/>
</dbReference>
<protein>
    <recommendedName>
        <fullName evidence="2">Retrotransposon gag domain-containing protein</fullName>
    </recommendedName>
</protein>
<dbReference type="OrthoDB" id="8068363at2759"/>
<feature type="compositionally biased region" description="Polar residues" evidence="1">
    <location>
        <begin position="101"/>
        <end position="113"/>
    </location>
</feature>
<sequence length="113" mass="12789">REREFDNLKQGNLKVAEYARHFSSLLAYVPHVVGQERTKRNKFIKGLRPELFQLVLAGAPLTYAEAVNRADDIEESLLDAPTQVPMAIGRGYLHAPEGRHSSQYPQTSQQSNR</sequence>
<feature type="non-terminal residue" evidence="3">
    <location>
        <position position="1"/>
    </location>
</feature>
<evidence type="ECO:0000259" key="2">
    <source>
        <dbReference type="Pfam" id="PF03732"/>
    </source>
</evidence>
<dbReference type="Proteomes" id="UP000250235">
    <property type="component" value="Unassembled WGS sequence"/>
</dbReference>
<reference evidence="3 4" key="1">
    <citation type="journal article" date="2015" name="Proc. Natl. Acad. Sci. U.S.A.">
        <title>The resurrection genome of Boea hygrometrica: A blueprint for survival of dehydration.</title>
        <authorList>
            <person name="Xiao L."/>
            <person name="Yang G."/>
            <person name="Zhang L."/>
            <person name="Yang X."/>
            <person name="Zhao S."/>
            <person name="Ji Z."/>
            <person name="Zhou Q."/>
            <person name="Hu M."/>
            <person name="Wang Y."/>
            <person name="Chen M."/>
            <person name="Xu Y."/>
            <person name="Jin H."/>
            <person name="Xiao X."/>
            <person name="Hu G."/>
            <person name="Bao F."/>
            <person name="Hu Y."/>
            <person name="Wan P."/>
            <person name="Li L."/>
            <person name="Deng X."/>
            <person name="Kuang T."/>
            <person name="Xiang C."/>
            <person name="Zhu J.K."/>
            <person name="Oliver M.J."/>
            <person name="He Y."/>
        </authorList>
    </citation>
    <scope>NUCLEOTIDE SEQUENCE [LARGE SCALE GENOMIC DNA]</scope>
    <source>
        <strain evidence="4">cv. XS01</strain>
    </source>
</reference>
<dbReference type="AlphaFoldDB" id="A0A2Z7BSZ6"/>
<evidence type="ECO:0000313" key="4">
    <source>
        <dbReference type="Proteomes" id="UP000250235"/>
    </source>
</evidence>
<dbReference type="InterPro" id="IPR005162">
    <property type="entry name" value="Retrotrans_gag_dom"/>
</dbReference>
<gene>
    <name evidence="3" type="ORF">F511_09681</name>
</gene>
<organism evidence="3 4">
    <name type="scientific">Dorcoceras hygrometricum</name>
    <dbReference type="NCBI Taxonomy" id="472368"/>
    <lineage>
        <taxon>Eukaryota</taxon>
        <taxon>Viridiplantae</taxon>
        <taxon>Streptophyta</taxon>
        <taxon>Embryophyta</taxon>
        <taxon>Tracheophyta</taxon>
        <taxon>Spermatophyta</taxon>
        <taxon>Magnoliopsida</taxon>
        <taxon>eudicotyledons</taxon>
        <taxon>Gunneridae</taxon>
        <taxon>Pentapetalae</taxon>
        <taxon>asterids</taxon>
        <taxon>lamiids</taxon>
        <taxon>Lamiales</taxon>
        <taxon>Gesneriaceae</taxon>
        <taxon>Didymocarpoideae</taxon>
        <taxon>Trichosporeae</taxon>
        <taxon>Loxocarpinae</taxon>
        <taxon>Dorcoceras</taxon>
    </lineage>
</organism>
<evidence type="ECO:0000313" key="3">
    <source>
        <dbReference type="EMBL" id="KZV37514.1"/>
    </source>
</evidence>
<feature type="region of interest" description="Disordered" evidence="1">
    <location>
        <begin position="90"/>
        <end position="113"/>
    </location>
</feature>
<accession>A0A2Z7BSZ6</accession>
<dbReference type="Pfam" id="PF03732">
    <property type="entry name" value="Retrotrans_gag"/>
    <property type="match status" value="1"/>
</dbReference>
<keyword evidence="4" id="KW-1185">Reference proteome</keyword>
<name>A0A2Z7BSZ6_9LAMI</name>
<proteinExistence type="predicted"/>